<keyword evidence="7" id="KW-1185">Reference proteome</keyword>
<reference evidence="6" key="2">
    <citation type="submission" date="2020-11" db="EMBL/GenBank/DDBJ databases">
        <authorList>
            <person name="McCartney M.A."/>
            <person name="Auch B."/>
            <person name="Kono T."/>
            <person name="Mallez S."/>
            <person name="Becker A."/>
            <person name="Gohl D.M."/>
            <person name="Silverstein K.A.T."/>
            <person name="Koren S."/>
            <person name="Bechman K.B."/>
            <person name="Herman A."/>
            <person name="Abrahante J.E."/>
            <person name="Garbe J."/>
        </authorList>
    </citation>
    <scope>NUCLEOTIDE SEQUENCE</scope>
    <source>
        <strain evidence="6">Duluth1</strain>
        <tissue evidence="6">Whole animal</tissue>
    </source>
</reference>
<feature type="region of interest" description="Disordered" evidence="3">
    <location>
        <begin position="1"/>
        <end position="35"/>
    </location>
</feature>
<evidence type="ECO:0000313" key="7">
    <source>
        <dbReference type="Proteomes" id="UP000828390"/>
    </source>
</evidence>
<evidence type="ECO:0000256" key="2">
    <source>
        <dbReference type="ARBA" id="ARBA00022490"/>
    </source>
</evidence>
<dbReference type="CDD" id="cd18186">
    <property type="entry name" value="BTB_POZ_ZBTB_KLHL-like"/>
    <property type="match status" value="1"/>
</dbReference>
<gene>
    <name evidence="6" type="ORF">DPMN_041791</name>
</gene>
<feature type="domain" description="PHR" evidence="5">
    <location>
        <begin position="428"/>
        <end position="554"/>
    </location>
</feature>
<dbReference type="PANTHER" id="PTHR45774">
    <property type="entry name" value="BTB/POZ DOMAIN-CONTAINING"/>
    <property type="match status" value="1"/>
</dbReference>
<dbReference type="Proteomes" id="UP000828390">
    <property type="component" value="Unassembled WGS sequence"/>
</dbReference>
<dbReference type="InterPro" id="IPR012983">
    <property type="entry name" value="PHR"/>
</dbReference>
<dbReference type="Gene3D" id="3.30.710.10">
    <property type="entry name" value="Potassium Channel Kv1.1, Chain A"/>
    <property type="match status" value="1"/>
</dbReference>
<evidence type="ECO:0000256" key="3">
    <source>
        <dbReference type="SAM" id="MobiDB-lite"/>
    </source>
</evidence>
<dbReference type="PANTHER" id="PTHR45774:SF3">
    <property type="entry name" value="BTB (POZ) DOMAIN-CONTAINING 2B-RELATED"/>
    <property type="match status" value="1"/>
</dbReference>
<dbReference type="Gene3D" id="1.25.40.420">
    <property type="match status" value="1"/>
</dbReference>
<dbReference type="Pfam" id="PF08005">
    <property type="entry name" value="PHR"/>
    <property type="match status" value="1"/>
</dbReference>
<proteinExistence type="predicted"/>
<keyword evidence="2" id="KW-0963">Cytoplasm</keyword>
<comment type="caution">
    <text evidence="6">The sequence shown here is derived from an EMBL/GenBank/DDBJ whole genome shotgun (WGS) entry which is preliminary data.</text>
</comment>
<accession>A0A9D4HY77</accession>
<name>A0A9D4HY77_DREPO</name>
<feature type="domain" description="BTB" evidence="4">
    <location>
        <begin position="122"/>
        <end position="167"/>
    </location>
</feature>
<evidence type="ECO:0000259" key="5">
    <source>
        <dbReference type="Pfam" id="PF08005"/>
    </source>
</evidence>
<dbReference type="EMBL" id="JAIWYP010000011">
    <property type="protein sequence ID" value="KAH3735326.1"/>
    <property type="molecule type" value="Genomic_DNA"/>
</dbReference>
<sequence>MSVMRKANTFHTTKKESSKQHNIYPEEDVHYLDEERRKQGRREVWGSLLGGSNKPTQIKKKRIWYLDLQRRRRVEPRNDDPSEPSRPATPSSAGDASAWEYDTEEERLAYMTEETDGPFGQIVRLERIDSPALLEVLRYMYTGKVRSFAFDDVARVLSTARRFQLEEQIGYQYASTIDNLNCKLTIAQLDIICKYANKDSFDILVRNIFQRPEALNDVEFGLLSQETVEAIIKSDALPVEELDILKAVYFWSECEARRKGIEKTARNLRALLGPVFYQVRFPLIDIKVLNRNNLPYTMLTKIELEGLNDMSNGLLHRVPKNFSSKKRSEAFPTTDTSVLTCHKSTSAPVHSIDPTYLPRKINKRSASIQNIPKACLPIVSTCSYETIPVISESEFRQLRQTHHFQGSKYVGLHSIQRFKYITGPLELKYAEEVSFTCSECVILNGIQLFGTYRDIGSYNGTIEVSLSQQANILREKFAFESECNKPKLYDIYFRTPVIILAKQTYTICVSIEGPGTFFGINGSRFVESKTGVVFKFVDSGELDVFVGQMPGLLFSIPLNKELEKYE</sequence>
<reference evidence="6" key="1">
    <citation type="journal article" date="2019" name="bioRxiv">
        <title>The Genome of the Zebra Mussel, Dreissena polymorpha: A Resource for Invasive Species Research.</title>
        <authorList>
            <person name="McCartney M.A."/>
            <person name="Auch B."/>
            <person name="Kono T."/>
            <person name="Mallez S."/>
            <person name="Zhang Y."/>
            <person name="Obille A."/>
            <person name="Becker A."/>
            <person name="Abrahante J.E."/>
            <person name="Garbe J."/>
            <person name="Badalamenti J.P."/>
            <person name="Herman A."/>
            <person name="Mangelson H."/>
            <person name="Liachko I."/>
            <person name="Sullivan S."/>
            <person name="Sone E.D."/>
            <person name="Koren S."/>
            <person name="Silverstein K.A.T."/>
            <person name="Beckman K.B."/>
            <person name="Gohl D.M."/>
        </authorList>
    </citation>
    <scope>NUCLEOTIDE SEQUENCE</scope>
    <source>
        <strain evidence="6">Duluth1</strain>
        <tissue evidence="6">Whole animal</tissue>
    </source>
</reference>
<comment type="subcellular location">
    <subcellularLocation>
        <location evidence="1">Cytoplasm</location>
    </subcellularLocation>
</comment>
<dbReference type="InterPro" id="IPR038648">
    <property type="entry name" value="PHR_sf"/>
</dbReference>
<dbReference type="InterPro" id="IPR011333">
    <property type="entry name" value="SKP1/BTB/POZ_sf"/>
</dbReference>
<organism evidence="6 7">
    <name type="scientific">Dreissena polymorpha</name>
    <name type="common">Zebra mussel</name>
    <name type="synonym">Mytilus polymorpha</name>
    <dbReference type="NCBI Taxonomy" id="45954"/>
    <lineage>
        <taxon>Eukaryota</taxon>
        <taxon>Metazoa</taxon>
        <taxon>Spiralia</taxon>
        <taxon>Lophotrochozoa</taxon>
        <taxon>Mollusca</taxon>
        <taxon>Bivalvia</taxon>
        <taxon>Autobranchia</taxon>
        <taxon>Heteroconchia</taxon>
        <taxon>Euheterodonta</taxon>
        <taxon>Imparidentia</taxon>
        <taxon>Neoheterodontei</taxon>
        <taxon>Myida</taxon>
        <taxon>Dreissenoidea</taxon>
        <taxon>Dreissenidae</taxon>
        <taxon>Dreissena</taxon>
    </lineage>
</organism>
<dbReference type="GO" id="GO:0005737">
    <property type="term" value="C:cytoplasm"/>
    <property type="evidence" value="ECO:0007669"/>
    <property type="project" value="UniProtKB-SubCell"/>
</dbReference>
<dbReference type="AlphaFoldDB" id="A0A9D4HY77"/>
<dbReference type="InterPro" id="IPR000210">
    <property type="entry name" value="BTB/POZ_dom"/>
</dbReference>
<evidence type="ECO:0008006" key="8">
    <source>
        <dbReference type="Google" id="ProtNLM"/>
    </source>
</evidence>
<evidence type="ECO:0000313" key="6">
    <source>
        <dbReference type="EMBL" id="KAH3735326.1"/>
    </source>
</evidence>
<dbReference type="Pfam" id="PF00651">
    <property type="entry name" value="BTB"/>
    <property type="match status" value="1"/>
</dbReference>
<evidence type="ECO:0000259" key="4">
    <source>
        <dbReference type="Pfam" id="PF00651"/>
    </source>
</evidence>
<feature type="region of interest" description="Disordered" evidence="3">
    <location>
        <begin position="74"/>
        <end position="98"/>
    </location>
</feature>
<dbReference type="Gene3D" id="2.60.120.820">
    <property type="entry name" value="PHR domain"/>
    <property type="match status" value="1"/>
</dbReference>
<protein>
    <recommendedName>
        <fullName evidence="8">BACK domain-containing protein</fullName>
    </recommendedName>
</protein>
<evidence type="ECO:0000256" key="1">
    <source>
        <dbReference type="ARBA" id="ARBA00004496"/>
    </source>
</evidence>